<evidence type="ECO:0000256" key="6">
    <source>
        <dbReference type="ARBA" id="ARBA00023186"/>
    </source>
</evidence>
<evidence type="ECO:0000256" key="10">
    <source>
        <dbReference type="HAMAP-Rule" id="MF_01151"/>
    </source>
</evidence>
<dbReference type="HAMAP" id="MF_01151">
    <property type="entry name" value="GrpE"/>
    <property type="match status" value="1"/>
</dbReference>
<dbReference type="NCBIfam" id="NF010738">
    <property type="entry name" value="PRK14140.1"/>
    <property type="match status" value="1"/>
</dbReference>
<dbReference type="GO" id="GO:0006457">
    <property type="term" value="P:protein folding"/>
    <property type="evidence" value="ECO:0007669"/>
    <property type="project" value="InterPro"/>
</dbReference>
<dbReference type="GO" id="GO:0042803">
    <property type="term" value="F:protein homodimerization activity"/>
    <property type="evidence" value="ECO:0007669"/>
    <property type="project" value="InterPro"/>
</dbReference>
<evidence type="ECO:0000256" key="4">
    <source>
        <dbReference type="ARBA" id="ARBA00022490"/>
    </source>
</evidence>
<evidence type="ECO:0000313" key="16">
    <source>
        <dbReference type="Proteomes" id="UP000199512"/>
    </source>
</evidence>
<keyword evidence="13" id="KW-0175">Coiled coil</keyword>
<evidence type="ECO:0000256" key="11">
    <source>
        <dbReference type="RuleBase" id="RU000639"/>
    </source>
</evidence>
<evidence type="ECO:0000256" key="9">
    <source>
        <dbReference type="ARBA" id="ARBA00076414"/>
    </source>
</evidence>
<dbReference type="Pfam" id="PF01025">
    <property type="entry name" value="GrpE"/>
    <property type="match status" value="1"/>
</dbReference>
<keyword evidence="6 10" id="KW-0143">Chaperone</keyword>
<feature type="compositionally biased region" description="Acidic residues" evidence="14">
    <location>
        <begin position="18"/>
        <end position="34"/>
    </location>
</feature>
<dbReference type="GO" id="GO:0005737">
    <property type="term" value="C:cytoplasm"/>
    <property type="evidence" value="ECO:0007669"/>
    <property type="project" value="UniProtKB-SubCell"/>
</dbReference>
<comment type="similarity">
    <text evidence="2 10 12">Belongs to the GrpE family.</text>
</comment>
<keyword evidence="16" id="KW-1185">Reference proteome</keyword>
<accession>A0A1H8FBD6</accession>
<evidence type="ECO:0000256" key="12">
    <source>
        <dbReference type="RuleBase" id="RU004478"/>
    </source>
</evidence>
<sequence>MEKMENIDEKEVKNCSQEETDTEETVEEVVEGNDENIDCEPAFKIKSLEGKLKEQEEAYMRINAEYANYRRRTAEEKSTIGLYANEKVMTSLIPVIDNMERALDSFEDKENPLYTGVEMVYKQMMDALSDAGMKEIPAEIGSDFDHNMHMAVMQEPSEEYEEGKITMVMQKGYSLGDKILRATMVRVSC</sequence>
<comment type="subunit">
    <text evidence="3 10">Homodimer.</text>
</comment>
<proteinExistence type="inferred from homology"/>
<evidence type="ECO:0000256" key="3">
    <source>
        <dbReference type="ARBA" id="ARBA00011738"/>
    </source>
</evidence>
<gene>
    <name evidence="10" type="primary">grpE</name>
    <name evidence="15" type="ORF">SAMN05216454_10269</name>
</gene>
<dbReference type="STRING" id="215200.SAMN05216454_10269"/>
<reference evidence="15 16" key="1">
    <citation type="submission" date="2016-10" db="EMBL/GenBank/DDBJ databases">
        <authorList>
            <person name="de Groot N.N."/>
        </authorList>
    </citation>
    <scope>NUCLEOTIDE SEQUENCE [LARGE SCALE GENOMIC DNA]</scope>
    <source>
        <strain evidence="15 16">Calf135</strain>
    </source>
</reference>
<dbReference type="InterPro" id="IPR009012">
    <property type="entry name" value="GrpE_head"/>
</dbReference>
<name>A0A1H8FBD6_9FIRM</name>
<dbReference type="EMBL" id="FODF01000002">
    <property type="protein sequence ID" value="SEN29191.1"/>
    <property type="molecule type" value="Genomic_DNA"/>
</dbReference>
<dbReference type="PROSITE" id="PS01071">
    <property type="entry name" value="GRPE"/>
    <property type="match status" value="1"/>
</dbReference>
<feature type="region of interest" description="Disordered" evidence="14">
    <location>
        <begin position="1"/>
        <end position="34"/>
    </location>
</feature>
<dbReference type="SUPFAM" id="SSF58014">
    <property type="entry name" value="Coiled-coil domain of nucleotide exchange factor GrpE"/>
    <property type="match status" value="1"/>
</dbReference>
<dbReference type="InterPro" id="IPR000740">
    <property type="entry name" value="GrpE"/>
</dbReference>
<feature type="coiled-coil region" evidence="13">
    <location>
        <begin position="45"/>
        <end position="72"/>
    </location>
</feature>
<dbReference type="AlphaFoldDB" id="A0A1H8FBD6"/>
<dbReference type="Proteomes" id="UP000199512">
    <property type="component" value="Unassembled WGS sequence"/>
</dbReference>
<keyword evidence="5 10" id="KW-0346">Stress response</keyword>
<dbReference type="InterPro" id="IPR013805">
    <property type="entry name" value="GrpE_CC"/>
</dbReference>
<dbReference type="CDD" id="cd00446">
    <property type="entry name" value="GrpE"/>
    <property type="match status" value="1"/>
</dbReference>
<dbReference type="SUPFAM" id="SSF51064">
    <property type="entry name" value="Head domain of nucleotide exchange factor GrpE"/>
    <property type="match status" value="1"/>
</dbReference>
<comment type="subcellular location">
    <subcellularLocation>
        <location evidence="1 10">Cytoplasm</location>
    </subcellularLocation>
</comment>
<dbReference type="PANTHER" id="PTHR21237:SF23">
    <property type="entry name" value="GRPE PROTEIN HOMOLOG, MITOCHONDRIAL"/>
    <property type="match status" value="1"/>
</dbReference>
<dbReference type="Gene3D" id="3.90.20.20">
    <property type="match status" value="1"/>
</dbReference>
<dbReference type="PANTHER" id="PTHR21237">
    <property type="entry name" value="GRPE PROTEIN"/>
    <property type="match status" value="1"/>
</dbReference>
<evidence type="ECO:0000256" key="5">
    <source>
        <dbReference type="ARBA" id="ARBA00023016"/>
    </source>
</evidence>
<keyword evidence="4 10" id="KW-0963">Cytoplasm</keyword>
<evidence type="ECO:0000256" key="8">
    <source>
        <dbReference type="ARBA" id="ARBA00072274"/>
    </source>
</evidence>
<organism evidence="15 16">
    <name type="scientific">Peptostreptococcus russellii</name>
    <dbReference type="NCBI Taxonomy" id="215200"/>
    <lineage>
        <taxon>Bacteria</taxon>
        <taxon>Bacillati</taxon>
        <taxon>Bacillota</taxon>
        <taxon>Clostridia</taxon>
        <taxon>Peptostreptococcales</taxon>
        <taxon>Peptostreptococcaceae</taxon>
        <taxon>Peptostreptococcus</taxon>
    </lineage>
</organism>
<feature type="compositionally biased region" description="Basic and acidic residues" evidence="14">
    <location>
        <begin position="1"/>
        <end position="13"/>
    </location>
</feature>
<comment type="function">
    <text evidence="7 10 11">Participates actively in the response to hyperosmotic and heat shock by preventing the aggregation of stress-denatured proteins, in association with DnaK and GrpE. It is the nucleotide exchange factor for DnaK and may function as a thermosensor. Unfolded proteins bind initially to DnaJ; upon interaction with the DnaJ-bound protein, DnaK hydrolyzes its bound ATP, resulting in the formation of a stable complex. GrpE releases ADP from DnaK; ATP binding to DnaK triggers the release of the substrate protein, thus completing the reaction cycle. Several rounds of ATP-dependent interactions between DnaJ, DnaK and GrpE are required for fully efficient folding.</text>
</comment>
<dbReference type="GO" id="GO:0051087">
    <property type="term" value="F:protein-folding chaperone binding"/>
    <property type="evidence" value="ECO:0007669"/>
    <property type="project" value="InterPro"/>
</dbReference>
<dbReference type="Gene3D" id="2.30.22.10">
    <property type="entry name" value="Head domain of nucleotide exchange factor GrpE"/>
    <property type="match status" value="1"/>
</dbReference>
<evidence type="ECO:0000256" key="2">
    <source>
        <dbReference type="ARBA" id="ARBA00009054"/>
    </source>
</evidence>
<evidence type="ECO:0000256" key="7">
    <source>
        <dbReference type="ARBA" id="ARBA00053401"/>
    </source>
</evidence>
<evidence type="ECO:0000256" key="14">
    <source>
        <dbReference type="SAM" id="MobiDB-lite"/>
    </source>
</evidence>
<evidence type="ECO:0000313" key="15">
    <source>
        <dbReference type="EMBL" id="SEN29191.1"/>
    </source>
</evidence>
<dbReference type="GO" id="GO:0000774">
    <property type="term" value="F:adenyl-nucleotide exchange factor activity"/>
    <property type="evidence" value="ECO:0007669"/>
    <property type="project" value="InterPro"/>
</dbReference>
<protein>
    <recommendedName>
        <fullName evidence="8 10">Protein GrpE</fullName>
    </recommendedName>
    <alternativeName>
        <fullName evidence="9 10">HSP-70 cofactor</fullName>
    </alternativeName>
</protein>
<evidence type="ECO:0000256" key="1">
    <source>
        <dbReference type="ARBA" id="ARBA00004496"/>
    </source>
</evidence>
<dbReference type="FunFam" id="2.30.22.10:FF:000001">
    <property type="entry name" value="Protein GrpE"/>
    <property type="match status" value="1"/>
</dbReference>
<dbReference type="PRINTS" id="PR00773">
    <property type="entry name" value="GRPEPROTEIN"/>
</dbReference>
<dbReference type="GO" id="GO:0051082">
    <property type="term" value="F:unfolded protein binding"/>
    <property type="evidence" value="ECO:0007669"/>
    <property type="project" value="TreeGrafter"/>
</dbReference>
<evidence type="ECO:0000256" key="13">
    <source>
        <dbReference type="SAM" id="Coils"/>
    </source>
</evidence>